<dbReference type="InterPro" id="IPR002033">
    <property type="entry name" value="TatC"/>
</dbReference>
<feature type="transmembrane region" description="Helical" evidence="6">
    <location>
        <begin position="191"/>
        <end position="207"/>
    </location>
</feature>
<sequence length="241" mass="27898">MESNKYEDKYMPLLEHIKELRNRVILSLFIFIIILSICLIYVKEISIILKEPALGIKFLQLAPGEYLFVSVKIATYIAIFTSSPFILYQIIQFTSPGLTHNENKYLTRISISSLCLFLFGTIFSYKTLIPITLSFFIKYGSEVIEPVWSFNEYFNFISFTILTTGFCFQLPILQIILGVTNVLNWKQMIKNWKYIAFISTIFSAIITPSTDPITQLFMTTTILVLYFSGIFILKTIETSKR</sequence>
<keyword evidence="5 6" id="KW-0472">Membrane</keyword>
<protein>
    <submittedName>
        <fullName evidence="7">Sec-independent protein translocase component TatC</fullName>
    </submittedName>
</protein>
<evidence type="ECO:0000256" key="2">
    <source>
        <dbReference type="ARBA" id="ARBA00008882"/>
    </source>
</evidence>
<dbReference type="Pfam" id="PF00902">
    <property type="entry name" value="TatC"/>
    <property type="match status" value="1"/>
</dbReference>
<keyword evidence="7" id="KW-0934">Plastid</keyword>
<dbReference type="PANTHER" id="PTHR30371">
    <property type="entry name" value="SEC-INDEPENDENT PROTEIN TRANSLOCASE PROTEIN TATC"/>
    <property type="match status" value="1"/>
</dbReference>
<gene>
    <name evidence="7" type="primary">tatC</name>
</gene>
<reference evidence="7" key="1">
    <citation type="journal article" date="2017" name="J. Phycol.">
        <title>Analysis of chloroplast genomes and a supermatrix inform reclassification of the Rhodomelaceae (Rhodophyta).</title>
        <authorList>
            <person name="Diaz-Tapia P."/>
            <person name="Maggs C.A."/>
            <person name="West J.A."/>
            <person name="Verbruggen H."/>
        </authorList>
    </citation>
    <scope>NUCLEOTIDE SEQUENCE</scope>
    <source>
        <strain evidence="7">PD763</strain>
    </source>
</reference>
<dbReference type="NCBIfam" id="TIGR00945">
    <property type="entry name" value="tatC"/>
    <property type="match status" value="1"/>
</dbReference>
<evidence type="ECO:0000256" key="3">
    <source>
        <dbReference type="ARBA" id="ARBA00022692"/>
    </source>
</evidence>
<comment type="subcellular location">
    <subcellularLocation>
        <location evidence="1">Membrane</location>
        <topology evidence="1">Multi-pass membrane protein</topology>
    </subcellularLocation>
</comment>
<evidence type="ECO:0000256" key="4">
    <source>
        <dbReference type="ARBA" id="ARBA00022989"/>
    </source>
</evidence>
<dbReference type="GO" id="GO:0033281">
    <property type="term" value="C:TAT protein transport complex"/>
    <property type="evidence" value="ECO:0007669"/>
    <property type="project" value="TreeGrafter"/>
</dbReference>
<dbReference type="PRINTS" id="PR01840">
    <property type="entry name" value="TATCFAMILY"/>
</dbReference>
<keyword evidence="3 6" id="KW-0812">Transmembrane</keyword>
<accession>A0A1Z1MEH1</accession>
<keyword evidence="4 6" id="KW-1133">Transmembrane helix</keyword>
<feature type="transmembrane region" description="Helical" evidence="6">
    <location>
        <begin position="66"/>
        <end position="88"/>
    </location>
</feature>
<name>A0A1Z1MEH1_9FLOR</name>
<dbReference type="GeneID" id="33357412"/>
<dbReference type="RefSeq" id="YP_009395393.1">
    <property type="nucleotide sequence ID" value="NC_035277.1"/>
</dbReference>
<dbReference type="AlphaFoldDB" id="A0A1Z1MEH1"/>
<feature type="transmembrane region" description="Helical" evidence="6">
    <location>
        <begin position="20"/>
        <end position="42"/>
    </location>
</feature>
<dbReference type="GO" id="GO:0065002">
    <property type="term" value="P:intracellular protein transmembrane transport"/>
    <property type="evidence" value="ECO:0007669"/>
    <property type="project" value="TreeGrafter"/>
</dbReference>
<feature type="transmembrane region" description="Helical" evidence="6">
    <location>
        <begin position="213"/>
        <end position="233"/>
    </location>
</feature>
<dbReference type="EMBL" id="MF101432">
    <property type="protein sequence ID" value="ARW64373.1"/>
    <property type="molecule type" value="Genomic_DNA"/>
</dbReference>
<evidence type="ECO:0000313" key="7">
    <source>
        <dbReference type="EMBL" id="ARW64373.1"/>
    </source>
</evidence>
<evidence type="ECO:0000256" key="6">
    <source>
        <dbReference type="SAM" id="Phobius"/>
    </source>
</evidence>
<organism evidence="7">
    <name type="scientific">Polysiphonia infestans</name>
    <dbReference type="NCBI Taxonomy" id="2006978"/>
    <lineage>
        <taxon>Eukaryota</taxon>
        <taxon>Rhodophyta</taxon>
        <taxon>Florideophyceae</taxon>
        <taxon>Rhodymeniophycidae</taxon>
        <taxon>Ceramiales</taxon>
        <taxon>Rhodomelaceae</taxon>
        <taxon>Polysiphonioideae</taxon>
        <taxon>Polysiphonia</taxon>
    </lineage>
</organism>
<proteinExistence type="inferred from homology"/>
<feature type="transmembrane region" description="Helical" evidence="6">
    <location>
        <begin position="156"/>
        <end position="179"/>
    </location>
</feature>
<dbReference type="GO" id="GO:0043953">
    <property type="term" value="P:protein transport by the Tat complex"/>
    <property type="evidence" value="ECO:0007669"/>
    <property type="project" value="TreeGrafter"/>
</dbReference>
<dbReference type="GO" id="GO:0009977">
    <property type="term" value="F:proton motive force dependent protein transmembrane transporter activity"/>
    <property type="evidence" value="ECO:0007669"/>
    <property type="project" value="TreeGrafter"/>
</dbReference>
<evidence type="ECO:0000256" key="1">
    <source>
        <dbReference type="ARBA" id="ARBA00004141"/>
    </source>
</evidence>
<keyword evidence="7" id="KW-0150">Chloroplast</keyword>
<comment type="similarity">
    <text evidence="2">Belongs to the TatC family.</text>
</comment>
<geneLocation type="chloroplast" evidence="7"/>
<dbReference type="PANTHER" id="PTHR30371:SF0">
    <property type="entry name" value="SEC-INDEPENDENT PROTEIN TRANSLOCASE PROTEIN TATC, CHLOROPLASTIC-RELATED"/>
    <property type="match status" value="1"/>
</dbReference>
<feature type="transmembrane region" description="Helical" evidence="6">
    <location>
        <begin position="109"/>
        <end position="136"/>
    </location>
</feature>
<evidence type="ECO:0000256" key="5">
    <source>
        <dbReference type="ARBA" id="ARBA00023136"/>
    </source>
</evidence>
<dbReference type="HAMAP" id="MF_00902">
    <property type="entry name" value="TatC"/>
    <property type="match status" value="1"/>
</dbReference>